<gene>
    <name evidence="1" type="ORF">A2J79_004550</name>
</gene>
<dbReference type="InterPro" id="IPR010265">
    <property type="entry name" value="Phage_lambda_TipM"/>
</dbReference>
<sequence length="109" mass="12610">MKTFRWKVKPGMEVTSEPSVMEVRFGDGYSQRAPAGLNADLKIYNVSLSVSRDDARRLEDFLAEHGGWKAFLWTPPYTYRQIKVTCAKWTSRINMLRVEFSAEFKQVVS</sequence>
<protein>
    <submittedName>
        <fullName evidence="1">Phage tail protein</fullName>
    </submittedName>
</protein>
<comment type="caution">
    <text evidence="1">The sequence shown here is derived from an EMBL/GenBank/DDBJ whole genome shotgun (WGS) entry which is preliminary data.</text>
</comment>
<dbReference type="RefSeq" id="WP_034172977.1">
    <property type="nucleotide sequence ID" value="NZ_CP010180.1"/>
</dbReference>
<dbReference type="AlphaFoldDB" id="A0AAN3HFB1"/>
<accession>A0AAN3HFB1</accession>
<dbReference type="EMBL" id="AATCLQ010000053">
    <property type="protein sequence ID" value="EFJ6484132.1"/>
    <property type="molecule type" value="Genomic_DNA"/>
</dbReference>
<evidence type="ECO:0000313" key="1">
    <source>
        <dbReference type="EMBL" id="EFJ6484132.1"/>
    </source>
</evidence>
<reference evidence="1" key="1">
    <citation type="submission" date="2020-02" db="EMBL/GenBank/DDBJ databases">
        <authorList>
            <person name="Ashton P.M."/>
            <person name="Dallman T."/>
            <person name="Nair S."/>
            <person name="De Pinna E."/>
            <person name="Peters T."/>
            <person name="Grant K."/>
        </authorList>
    </citation>
    <scope>NUCLEOTIDE SEQUENCE</scope>
    <source>
        <strain evidence="1">93335</strain>
    </source>
</reference>
<name>A0AAN3HFB1_ECOLX</name>
<organism evidence="1 2">
    <name type="scientific">Escherichia coli</name>
    <dbReference type="NCBI Taxonomy" id="562"/>
    <lineage>
        <taxon>Bacteria</taxon>
        <taxon>Pseudomonadati</taxon>
        <taxon>Pseudomonadota</taxon>
        <taxon>Gammaproteobacteria</taxon>
        <taxon>Enterobacterales</taxon>
        <taxon>Enterobacteriaceae</taxon>
        <taxon>Escherichia</taxon>
    </lineage>
</organism>
<evidence type="ECO:0000313" key="2">
    <source>
        <dbReference type="Proteomes" id="UP000711811"/>
    </source>
</evidence>
<dbReference type="Pfam" id="PF05939">
    <property type="entry name" value="Phage_min_tail"/>
    <property type="match status" value="1"/>
</dbReference>
<dbReference type="Proteomes" id="UP000711811">
    <property type="component" value="Unassembled WGS sequence"/>
</dbReference>
<proteinExistence type="predicted"/>